<name>A0ABY5PSX6_9ACTN</name>
<reference evidence="1" key="1">
    <citation type="submission" date="2022-08" db="EMBL/GenBank/DDBJ databases">
        <authorList>
            <person name="Tian L."/>
        </authorList>
    </citation>
    <scope>NUCLEOTIDE SEQUENCE</scope>
    <source>
        <strain evidence="1">CM253</strain>
    </source>
</reference>
<dbReference type="RefSeq" id="WP_257855314.1">
    <property type="nucleotide sequence ID" value="NZ_CP102514.1"/>
</dbReference>
<evidence type="ECO:0008006" key="3">
    <source>
        <dbReference type="Google" id="ProtNLM"/>
    </source>
</evidence>
<dbReference type="GeneID" id="95573089"/>
<evidence type="ECO:0000313" key="2">
    <source>
        <dbReference type="Proteomes" id="UP001057738"/>
    </source>
</evidence>
<keyword evidence="2" id="KW-1185">Reference proteome</keyword>
<protein>
    <recommendedName>
        <fullName evidence="3">Excreted virulence factor EspC, type VII ESX diderm</fullName>
    </recommendedName>
</protein>
<organism evidence="1 2">
    <name type="scientific">Streptomyces yangpuensis</name>
    <dbReference type="NCBI Taxonomy" id="1648182"/>
    <lineage>
        <taxon>Bacteria</taxon>
        <taxon>Bacillati</taxon>
        <taxon>Actinomycetota</taxon>
        <taxon>Actinomycetes</taxon>
        <taxon>Kitasatosporales</taxon>
        <taxon>Streptomycetaceae</taxon>
        <taxon>Streptomyces</taxon>
    </lineage>
</organism>
<gene>
    <name evidence="1" type="ORF">NRK68_06460</name>
</gene>
<dbReference type="Proteomes" id="UP001057738">
    <property type="component" value="Chromosome"/>
</dbReference>
<proteinExistence type="predicted"/>
<dbReference type="EMBL" id="CP102514">
    <property type="protein sequence ID" value="UUY46888.1"/>
    <property type="molecule type" value="Genomic_DNA"/>
</dbReference>
<sequence>MIDVGKIPTFTGNLGTLETHAAALKTTASGIRGTGKDVHSAFQALDALESVSGALTSFATSARPLVAKMKQLRVDAEKFVADHKNDEDCQQDQGKIDENAGARGRCDVGGVPWRRVRRRQQDHHPGLGVRPTSASTRVCARREWTKDNVGSDLEGFFVDGVWGTLPGRD</sequence>
<accession>A0ABY5PSX6</accession>
<evidence type="ECO:0000313" key="1">
    <source>
        <dbReference type="EMBL" id="UUY46888.1"/>
    </source>
</evidence>